<feature type="region of interest" description="Disordered" evidence="1">
    <location>
        <begin position="27"/>
        <end position="69"/>
    </location>
</feature>
<evidence type="ECO:0000256" key="1">
    <source>
        <dbReference type="SAM" id="MobiDB-lite"/>
    </source>
</evidence>
<feature type="region of interest" description="Disordered" evidence="1">
    <location>
        <begin position="385"/>
        <end position="407"/>
    </location>
</feature>
<protein>
    <submittedName>
        <fullName evidence="2">Uncharacterized protein</fullName>
    </submittedName>
</protein>
<evidence type="ECO:0000313" key="3">
    <source>
        <dbReference type="Proteomes" id="UP000266723"/>
    </source>
</evidence>
<feature type="compositionally biased region" description="Polar residues" evidence="1">
    <location>
        <begin position="392"/>
        <end position="404"/>
    </location>
</feature>
<evidence type="ECO:0000313" key="2">
    <source>
        <dbReference type="EMBL" id="KAF3534177.1"/>
    </source>
</evidence>
<organism evidence="2 3">
    <name type="scientific">Brassica cretica</name>
    <name type="common">Mustard</name>
    <dbReference type="NCBI Taxonomy" id="69181"/>
    <lineage>
        <taxon>Eukaryota</taxon>
        <taxon>Viridiplantae</taxon>
        <taxon>Streptophyta</taxon>
        <taxon>Embryophyta</taxon>
        <taxon>Tracheophyta</taxon>
        <taxon>Spermatophyta</taxon>
        <taxon>Magnoliopsida</taxon>
        <taxon>eudicotyledons</taxon>
        <taxon>Gunneridae</taxon>
        <taxon>Pentapetalae</taxon>
        <taxon>rosids</taxon>
        <taxon>malvids</taxon>
        <taxon>Brassicales</taxon>
        <taxon>Brassicaceae</taxon>
        <taxon>Brassiceae</taxon>
        <taxon>Brassica</taxon>
    </lineage>
</organism>
<comment type="caution">
    <text evidence="2">The sequence shown here is derived from an EMBL/GenBank/DDBJ whole genome shotgun (WGS) entry which is preliminary data.</text>
</comment>
<gene>
    <name evidence="2" type="ORF">DY000_02040496</name>
</gene>
<reference evidence="2 3" key="1">
    <citation type="journal article" date="2020" name="BMC Genomics">
        <title>Intraspecific diversification of the crop wild relative Brassica cretica Lam. using demographic model selection.</title>
        <authorList>
            <person name="Kioukis A."/>
            <person name="Michalopoulou V.A."/>
            <person name="Briers L."/>
            <person name="Pirintsos S."/>
            <person name="Studholme D.J."/>
            <person name="Pavlidis P."/>
            <person name="Sarris P.F."/>
        </authorList>
    </citation>
    <scope>NUCLEOTIDE SEQUENCE [LARGE SCALE GENOMIC DNA]</scope>
    <source>
        <strain evidence="3">cv. PFS-1207/04</strain>
    </source>
</reference>
<dbReference type="EMBL" id="QGKV02001507">
    <property type="protein sequence ID" value="KAF3534177.1"/>
    <property type="molecule type" value="Genomic_DNA"/>
</dbReference>
<sequence length="439" mass="50403">MTHKEFAARHPHPPSLIYVNMIGKLSQPSIDNKRPPPIDNLIAQPKSLANPPNTTNTHSEDTPEPMEVDKAPMGRTLRKRKEKVAKHLKRGANEKEMDSFRKRVFRIPLEKPFEEAYFTHRLWMFFRETNETEDDIRRMFHQVREKMKNMIILKKKSDPGKFAIPCLVKVMKSQTSSRRINDPELIATCHCGAEYETKYSASIKTHTPTSIDNANQKSIDNANQKSIDNLLKQSIDSSSTAAQDDWPPKCYPIFALKAATSSQHLDEYDEDYEEERATEYRASTNIAYYTSIDNEIDHAKEGNYSIGSWADDHYHERYDVETAIHEPGVDELHEGFTTEELLNHQEHSDTDSLFAEACGRGTRFYRPFTKAKRPSIDNKASTLIDNRPKRPSTVSEKAKQNNNYLPPDEFGIFRDPKSYARAMDGHALQVSIEDIADIL</sequence>
<accession>A0ABQ7BN76</accession>
<keyword evidence="3" id="KW-1185">Reference proteome</keyword>
<name>A0ABQ7BN76_BRACR</name>
<dbReference type="Proteomes" id="UP000266723">
    <property type="component" value="Unassembled WGS sequence"/>
</dbReference>
<proteinExistence type="predicted"/>